<organism evidence="5 6">
    <name type="scientific">Pilimelia anulata</name>
    <dbReference type="NCBI Taxonomy" id="53371"/>
    <lineage>
        <taxon>Bacteria</taxon>
        <taxon>Bacillati</taxon>
        <taxon>Actinomycetota</taxon>
        <taxon>Actinomycetes</taxon>
        <taxon>Micromonosporales</taxon>
        <taxon>Micromonosporaceae</taxon>
        <taxon>Pilimelia</taxon>
    </lineage>
</organism>
<comment type="caution">
    <text evidence="5">The sequence shown here is derived from an EMBL/GenBank/DDBJ whole genome shotgun (WGS) entry which is preliminary data.</text>
</comment>
<dbReference type="GO" id="GO:0003677">
    <property type="term" value="F:DNA binding"/>
    <property type="evidence" value="ECO:0007669"/>
    <property type="project" value="UniProtKB-KW"/>
</dbReference>
<feature type="domain" description="HTH arsR-type" evidence="4">
    <location>
        <begin position="17"/>
        <end position="98"/>
    </location>
</feature>
<gene>
    <name evidence="5" type="ORF">GCM10010123_38710</name>
</gene>
<protein>
    <submittedName>
        <fullName evidence="5">Transcriptional regulator</fullName>
    </submittedName>
</protein>
<reference evidence="5" key="1">
    <citation type="journal article" date="2014" name="Int. J. Syst. Evol. Microbiol.">
        <title>Complete genome sequence of Corynebacterium casei LMG S-19264T (=DSM 44701T), isolated from a smear-ripened cheese.</title>
        <authorList>
            <consortium name="US DOE Joint Genome Institute (JGI-PGF)"/>
            <person name="Walter F."/>
            <person name="Albersmeier A."/>
            <person name="Kalinowski J."/>
            <person name="Ruckert C."/>
        </authorList>
    </citation>
    <scope>NUCLEOTIDE SEQUENCE</scope>
    <source>
        <strain evidence="5">JCM 3090</strain>
    </source>
</reference>
<keyword evidence="2" id="KW-0238">DNA-binding</keyword>
<dbReference type="SMART" id="SM00418">
    <property type="entry name" value="HTH_ARSR"/>
    <property type="match status" value="1"/>
</dbReference>
<dbReference type="AlphaFoldDB" id="A0A8J3FC89"/>
<dbReference type="InterPro" id="IPR036388">
    <property type="entry name" value="WH-like_DNA-bd_sf"/>
</dbReference>
<keyword evidence="1" id="KW-0805">Transcription regulation</keyword>
<evidence type="ECO:0000313" key="6">
    <source>
        <dbReference type="Proteomes" id="UP000649739"/>
    </source>
</evidence>
<evidence type="ECO:0000259" key="4">
    <source>
        <dbReference type="SMART" id="SM00418"/>
    </source>
</evidence>
<dbReference type="Gene3D" id="1.10.10.10">
    <property type="entry name" value="Winged helix-like DNA-binding domain superfamily/Winged helix DNA-binding domain"/>
    <property type="match status" value="1"/>
</dbReference>
<evidence type="ECO:0000256" key="3">
    <source>
        <dbReference type="ARBA" id="ARBA00023163"/>
    </source>
</evidence>
<keyword evidence="3" id="KW-0804">Transcription</keyword>
<dbReference type="PANTHER" id="PTHR33154:SF15">
    <property type="entry name" value="REGULATORY PROTEIN ARSR"/>
    <property type="match status" value="1"/>
</dbReference>
<dbReference type="GO" id="GO:0003700">
    <property type="term" value="F:DNA-binding transcription factor activity"/>
    <property type="evidence" value="ECO:0007669"/>
    <property type="project" value="InterPro"/>
</dbReference>
<evidence type="ECO:0000256" key="2">
    <source>
        <dbReference type="ARBA" id="ARBA00023125"/>
    </source>
</evidence>
<dbReference type="CDD" id="cd00090">
    <property type="entry name" value="HTH_ARSR"/>
    <property type="match status" value="1"/>
</dbReference>
<accession>A0A8J3FC89</accession>
<dbReference type="Proteomes" id="UP000649739">
    <property type="component" value="Unassembled WGS sequence"/>
</dbReference>
<dbReference type="Pfam" id="PF12840">
    <property type="entry name" value="HTH_20"/>
    <property type="match status" value="1"/>
</dbReference>
<dbReference type="InterPro" id="IPR001845">
    <property type="entry name" value="HTH_ArsR_DNA-bd_dom"/>
</dbReference>
<dbReference type="InterPro" id="IPR051081">
    <property type="entry name" value="HTH_MetalResp_TranReg"/>
</dbReference>
<keyword evidence="6" id="KW-1185">Reference proteome</keyword>
<reference evidence="5" key="2">
    <citation type="submission" date="2020-09" db="EMBL/GenBank/DDBJ databases">
        <authorList>
            <person name="Sun Q."/>
            <person name="Ohkuma M."/>
        </authorList>
    </citation>
    <scope>NUCLEOTIDE SEQUENCE</scope>
    <source>
        <strain evidence="5">JCM 3090</strain>
    </source>
</reference>
<evidence type="ECO:0000256" key="1">
    <source>
        <dbReference type="ARBA" id="ARBA00023015"/>
    </source>
</evidence>
<proteinExistence type="predicted"/>
<dbReference type="EMBL" id="BMQB01000010">
    <property type="protein sequence ID" value="GGK05038.1"/>
    <property type="molecule type" value="Genomic_DNA"/>
</dbReference>
<sequence>MYDYGRRMNAIRVTDPEVMWALAHPTRLSLLGQLRTRGAATVGQLAAATGQAVGSVSYHLRALAAHGLVIEAPDRARDRRERWWQAAHATTDFEPADVRGDAAGEAAMLALRRSIIQTYARGLEAALEYERELPPEWLAAQAGGDDLVHLTAGEAAELRAELEELVGRWAARGAAARPGTEPVWLIYQAVRRAEVVAEP</sequence>
<evidence type="ECO:0000313" key="5">
    <source>
        <dbReference type="EMBL" id="GGK05038.1"/>
    </source>
</evidence>
<dbReference type="PANTHER" id="PTHR33154">
    <property type="entry name" value="TRANSCRIPTIONAL REGULATOR, ARSR FAMILY"/>
    <property type="match status" value="1"/>
</dbReference>
<dbReference type="InterPro" id="IPR036390">
    <property type="entry name" value="WH_DNA-bd_sf"/>
</dbReference>
<dbReference type="SUPFAM" id="SSF46785">
    <property type="entry name" value="Winged helix' DNA-binding domain"/>
    <property type="match status" value="1"/>
</dbReference>
<dbReference type="InterPro" id="IPR011991">
    <property type="entry name" value="ArsR-like_HTH"/>
</dbReference>
<name>A0A8J3FC89_9ACTN</name>